<dbReference type="AlphaFoldDB" id="A0A0N0DWW2"/>
<dbReference type="EMBL" id="LGTL01000005">
    <property type="protein sequence ID" value="KPA82294.1"/>
    <property type="molecule type" value="Genomic_DNA"/>
</dbReference>
<dbReference type="VEuPathDB" id="TriTrypDB:LpyrH10_05_2580"/>
<evidence type="ECO:0000313" key="1">
    <source>
        <dbReference type="EMBL" id="KPA82295.1"/>
    </source>
</evidence>
<dbReference type="EMBL" id="LGTL01000005">
    <property type="protein sequence ID" value="KPA82293.1"/>
    <property type="molecule type" value="Genomic_DNA"/>
</dbReference>
<dbReference type="Gene3D" id="3.20.10.10">
    <property type="entry name" value="D-amino Acid Aminotransferase, subunit A, domain 2"/>
    <property type="match status" value="1"/>
</dbReference>
<evidence type="ECO:0000313" key="2">
    <source>
        <dbReference type="Proteomes" id="UP000037923"/>
    </source>
</evidence>
<dbReference type="GO" id="GO:0003824">
    <property type="term" value="F:catalytic activity"/>
    <property type="evidence" value="ECO:0007669"/>
    <property type="project" value="InterPro"/>
</dbReference>
<organism evidence="1 2">
    <name type="scientific">Leptomonas pyrrhocoris</name>
    <name type="common">Firebug parasite</name>
    <dbReference type="NCBI Taxonomy" id="157538"/>
    <lineage>
        <taxon>Eukaryota</taxon>
        <taxon>Discoba</taxon>
        <taxon>Euglenozoa</taxon>
        <taxon>Kinetoplastea</taxon>
        <taxon>Metakinetoplastina</taxon>
        <taxon>Trypanosomatida</taxon>
        <taxon>Trypanosomatidae</taxon>
        <taxon>Leishmaniinae</taxon>
        <taxon>Leptomonas</taxon>
    </lineage>
</organism>
<dbReference type="OrthoDB" id="277045at2759"/>
<dbReference type="RefSeq" id="XP_015660732.1">
    <property type="nucleotide sequence ID" value="XM_015800725.1"/>
</dbReference>
<dbReference type="OMA" id="PTIMPVQ"/>
<dbReference type="RefSeq" id="XP_015660733.1">
    <property type="nucleotide sequence ID" value="XM_015800726.1"/>
</dbReference>
<proteinExistence type="predicted"/>
<protein>
    <submittedName>
        <fullName evidence="1">Uncharacterized protein</fullName>
    </submittedName>
</protein>
<comment type="caution">
    <text evidence="1">The sequence shown here is derived from an EMBL/GenBank/DDBJ whole genome shotgun (WGS) entry which is preliminary data.</text>
</comment>
<dbReference type="EMBL" id="LGTL01000005">
    <property type="protein sequence ID" value="KPA82296.1"/>
    <property type="molecule type" value="Genomic_DNA"/>
</dbReference>
<keyword evidence="2" id="KW-1185">Reference proteome</keyword>
<dbReference type="InterPro" id="IPR043132">
    <property type="entry name" value="BCAT-like_C"/>
</dbReference>
<dbReference type="EMBL" id="LGTL01000005">
    <property type="protein sequence ID" value="KPA82295.1"/>
    <property type="molecule type" value="Genomic_DNA"/>
</dbReference>
<name>A0A0N0DWW2_LEPPY</name>
<dbReference type="InterPro" id="IPR036038">
    <property type="entry name" value="Aminotransferase-like"/>
</dbReference>
<dbReference type="InterPro" id="IPR001544">
    <property type="entry name" value="Aminotrans_IV"/>
</dbReference>
<accession>A0A0N0DWW2</accession>
<dbReference type="RefSeq" id="XP_015660735.1">
    <property type="nucleotide sequence ID" value="XM_015800728.1"/>
</dbReference>
<dbReference type="Pfam" id="PF01063">
    <property type="entry name" value="Aminotran_4"/>
    <property type="match status" value="1"/>
</dbReference>
<dbReference type="RefSeq" id="XP_015660734.1">
    <property type="nucleotide sequence ID" value="XM_015800727.1"/>
</dbReference>
<dbReference type="SUPFAM" id="SSF56752">
    <property type="entry name" value="D-aminoacid aminotransferase-like PLP-dependent enzymes"/>
    <property type="match status" value="1"/>
</dbReference>
<dbReference type="GeneID" id="26903689"/>
<reference evidence="1 2" key="1">
    <citation type="submission" date="2015-07" db="EMBL/GenBank/DDBJ databases">
        <title>High-quality genome of monoxenous trypanosomatid Leptomonas pyrrhocoris.</title>
        <authorList>
            <person name="Flegontov P."/>
            <person name="Butenko A."/>
            <person name="Firsov S."/>
            <person name="Vlcek C."/>
            <person name="Logacheva M.D."/>
            <person name="Field M."/>
            <person name="Filatov D."/>
            <person name="Flegontova O."/>
            <person name="Gerasimov E."/>
            <person name="Jackson A.P."/>
            <person name="Kelly S."/>
            <person name="Opperdoes F."/>
            <person name="O'Reilly A."/>
            <person name="Votypka J."/>
            <person name="Yurchenko V."/>
            <person name="Lukes J."/>
        </authorList>
    </citation>
    <scope>NUCLEOTIDE SEQUENCE [LARGE SCALE GENOMIC DNA]</scope>
    <source>
        <strain evidence="1">H10</strain>
    </source>
</reference>
<gene>
    <name evidence="1" type="ORF">ABB37_03398</name>
</gene>
<sequence length="356" mass="39644">MERIPLIVRRLVAAEQHCNFVHYYLSFCDLSASPQVMETSKFSDAVTADSAVEGAQPEYKLVYDVMRSRDGRILFRQLYAERFAHSLALVAPDHVFPAELLQVLQDRLQLYIDAPGVYYTGVTEQNVKIVSWLLDGAAAASPIPAILMLPKSSYPPAAMYHDGAKLGFLYDAHRANPNAKVAQTALRNRAEAFQKENGLFEVLLVHSAADGFLVPEGSRSNYLLQRRDGTWWCSAEEDIVVGITLKATYRVLEACGLGSVHHRKLNLKDVLECKSLYMLGTSPTILPVQSLLLYKSDDTRRCFDEATQALGVDLTTGLCHAIHRTDDGCRAELVIPVDAELAPRLRTQYIKEAESD</sequence>
<dbReference type="Proteomes" id="UP000037923">
    <property type="component" value="Unassembled WGS sequence"/>
</dbReference>